<keyword evidence="6" id="KW-1185">Reference proteome</keyword>
<dbReference type="PANTHER" id="PTHR14237">
    <property type="entry name" value="MOLYBDOPTERIN COFACTOR SULFURASE MOSC"/>
    <property type="match status" value="1"/>
</dbReference>
<dbReference type="OrthoDB" id="10264306at2759"/>
<keyword evidence="3" id="KW-0501">Molybdenum cofactor biosynthesis</keyword>
<dbReference type="Gene3D" id="3.90.1150.10">
    <property type="entry name" value="Aspartate Aminotransferase, domain 1"/>
    <property type="match status" value="1"/>
</dbReference>
<dbReference type="Gene3D" id="3.40.640.10">
    <property type="entry name" value="Type I PLP-dependent aspartate aminotransferase-like (Major domain)"/>
    <property type="match status" value="1"/>
</dbReference>
<dbReference type="PROSITE" id="PS51340">
    <property type="entry name" value="MOSC"/>
    <property type="match status" value="1"/>
</dbReference>
<reference evidence="6" key="1">
    <citation type="journal article" date="2018" name="Nat. Microbiol.">
        <title>Leveraging single-cell genomics to expand the fungal tree of life.</title>
        <authorList>
            <person name="Ahrendt S.R."/>
            <person name="Quandt C.A."/>
            <person name="Ciobanu D."/>
            <person name="Clum A."/>
            <person name="Salamov A."/>
            <person name="Andreopoulos B."/>
            <person name="Cheng J.F."/>
            <person name="Woyke T."/>
            <person name="Pelin A."/>
            <person name="Henrissat B."/>
            <person name="Reynolds N.K."/>
            <person name="Benny G.L."/>
            <person name="Smith M.E."/>
            <person name="James T.Y."/>
            <person name="Grigoriev I.V."/>
        </authorList>
    </citation>
    <scope>NUCLEOTIDE SEQUENCE [LARGE SCALE GENOMIC DNA]</scope>
    <source>
        <strain evidence="6">RSA 1356</strain>
    </source>
</reference>
<dbReference type="GO" id="GO:0008265">
    <property type="term" value="F:molybdenum cofactor sulfurtransferase activity"/>
    <property type="evidence" value="ECO:0007669"/>
    <property type="project" value="InterPro"/>
</dbReference>
<evidence type="ECO:0000256" key="2">
    <source>
        <dbReference type="ARBA" id="ARBA00022898"/>
    </source>
</evidence>
<accession>A0A4P9XRH6</accession>
<keyword evidence="1 5" id="KW-0808">Transferase</keyword>
<feature type="non-terminal residue" evidence="5">
    <location>
        <position position="1"/>
    </location>
</feature>
<dbReference type="InterPro" id="IPR011037">
    <property type="entry name" value="Pyrv_Knase-like_insert_dom_sf"/>
</dbReference>
<dbReference type="InterPro" id="IPR000192">
    <property type="entry name" value="Aminotrans_V_dom"/>
</dbReference>
<dbReference type="HAMAP" id="MF_03050">
    <property type="entry name" value="MOCOS"/>
    <property type="match status" value="1"/>
</dbReference>
<organism evidence="5 6">
    <name type="scientific">Thamnocephalis sphaerospora</name>
    <dbReference type="NCBI Taxonomy" id="78915"/>
    <lineage>
        <taxon>Eukaryota</taxon>
        <taxon>Fungi</taxon>
        <taxon>Fungi incertae sedis</taxon>
        <taxon>Zoopagomycota</taxon>
        <taxon>Zoopagomycotina</taxon>
        <taxon>Zoopagomycetes</taxon>
        <taxon>Zoopagales</taxon>
        <taxon>Sigmoideomycetaceae</taxon>
        <taxon>Thamnocephalis</taxon>
    </lineage>
</organism>
<dbReference type="Pfam" id="PF03473">
    <property type="entry name" value="MOSC"/>
    <property type="match status" value="1"/>
</dbReference>
<sequence length="767" mass="83650">YLDSAGAALYPSSTVIAYSEDLQKHVLGNPHSRHPSSELTAMRIEEARMAVLQEMDADPAEFSVIFTANATAAIRLCGEMVPWTRNCSRLRFLRESHTSVVGLRALAKVEDVDVQPIASEAVEEMLLSDTPGSSDATLTANQSPDKQPVYSLLFYPAQCNYSGAKFPWKWSSSVRDANVAGDGTHRWLVAVDAAAYAASSPISLGDAATAPDFVIVSFYKIYGFPTGLAALVVRKSLAPILRKRYFGGGTVSSLSLDGGWAVFRDTLPGRYEDGTVNFLDIIGLQHAMREHHRLFGTQHAVAAHTHALFHLLYSQMAELRHGNGQPVCELYVESDCALDIQQQGPTLAFNLLRADGGAVGYVEVERIATVNRIHLRTGGFCNPGAAQRWLKLSEGDIRRHMEAGHVCWDDRDIIDGRVTGALRISLGAANTFEDVAAWLSFLERYFVDDTEDGTGSYCSFLTYTPKNGGIMSVIPIKSCGAFVVPTDTDWPLGAKGLYADRMWMLVHAETNAALTQKQYPCMATVQPRVCLQTATLTVTAPGADAFEIPLDGDAQQEQSTMRLARVCGETCVSHIPTCEHSTAANAWFSAALGIPCRLVRSVKSRKCKLPPVDKDVTGPSSESSMSMNLSNESPFLLISQSSAAEIFSRIAAGSATGLAHDGALDISCFRGNFIIGGVPPFLEDRWRRIRIGEQVFEIMAPCRRCHMVCVDQRTATRGSEPYATLAACRRLDGKILFGQHLRHVPHASATPFCVRYGSNVEVLEWSL</sequence>
<feature type="domain" description="MOSC" evidence="4">
    <location>
        <begin position="596"/>
        <end position="763"/>
    </location>
</feature>
<evidence type="ECO:0000256" key="3">
    <source>
        <dbReference type="ARBA" id="ARBA00023150"/>
    </source>
</evidence>
<dbReference type="AlphaFoldDB" id="A0A4P9XRH6"/>
<dbReference type="Pfam" id="PF00266">
    <property type="entry name" value="Aminotran_5"/>
    <property type="match status" value="1"/>
</dbReference>
<dbReference type="Pfam" id="PF03476">
    <property type="entry name" value="MOSC_N"/>
    <property type="match status" value="1"/>
</dbReference>
<dbReference type="EMBL" id="KZ992578">
    <property type="protein sequence ID" value="RKP08686.1"/>
    <property type="molecule type" value="Genomic_DNA"/>
</dbReference>
<dbReference type="InterPro" id="IPR005302">
    <property type="entry name" value="MoCF_Sase_C"/>
</dbReference>
<protein>
    <submittedName>
        <fullName evidence="5">Pyridoxal phosphate-dependent transferase</fullName>
    </submittedName>
</protein>
<dbReference type="GO" id="GO:0030151">
    <property type="term" value="F:molybdenum ion binding"/>
    <property type="evidence" value="ECO:0007669"/>
    <property type="project" value="InterPro"/>
</dbReference>
<dbReference type="InterPro" id="IPR015421">
    <property type="entry name" value="PyrdxlP-dep_Trfase_major"/>
</dbReference>
<gene>
    <name evidence="5" type="ORF">THASP1DRAFT_15311</name>
</gene>
<dbReference type="SUPFAM" id="SSF141673">
    <property type="entry name" value="MOSC N-terminal domain-like"/>
    <property type="match status" value="1"/>
</dbReference>
<dbReference type="InterPro" id="IPR028886">
    <property type="entry name" value="MoCo_sulfurase"/>
</dbReference>
<evidence type="ECO:0000256" key="1">
    <source>
        <dbReference type="ARBA" id="ARBA00022679"/>
    </source>
</evidence>
<dbReference type="PANTHER" id="PTHR14237:SF80">
    <property type="entry name" value="MOLYBDENUM COFACTOR SULFURASE"/>
    <property type="match status" value="1"/>
</dbReference>
<evidence type="ECO:0000259" key="4">
    <source>
        <dbReference type="PROSITE" id="PS51340"/>
    </source>
</evidence>
<dbReference type="InterPro" id="IPR015422">
    <property type="entry name" value="PyrdxlP-dep_Trfase_small"/>
</dbReference>
<dbReference type="GO" id="GO:0030170">
    <property type="term" value="F:pyridoxal phosphate binding"/>
    <property type="evidence" value="ECO:0007669"/>
    <property type="project" value="InterPro"/>
</dbReference>
<dbReference type="InterPro" id="IPR005303">
    <property type="entry name" value="MOCOS_middle"/>
</dbReference>
<name>A0A4P9XRH6_9FUNG</name>
<dbReference type="SUPFAM" id="SSF53383">
    <property type="entry name" value="PLP-dependent transferases"/>
    <property type="match status" value="1"/>
</dbReference>
<dbReference type="InterPro" id="IPR015424">
    <property type="entry name" value="PyrdxlP-dep_Trfase"/>
</dbReference>
<proteinExistence type="inferred from homology"/>
<dbReference type="STRING" id="78915.A0A4P9XRH6"/>
<evidence type="ECO:0000313" key="5">
    <source>
        <dbReference type="EMBL" id="RKP08686.1"/>
    </source>
</evidence>
<evidence type="ECO:0000313" key="6">
    <source>
        <dbReference type="Proteomes" id="UP000271241"/>
    </source>
</evidence>
<dbReference type="GO" id="GO:0006777">
    <property type="term" value="P:Mo-molybdopterin cofactor biosynthetic process"/>
    <property type="evidence" value="ECO:0007669"/>
    <property type="project" value="UniProtKB-KW"/>
</dbReference>
<keyword evidence="2" id="KW-0663">Pyridoxal phosphate</keyword>
<dbReference type="Proteomes" id="UP000271241">
    <property type="component" value="Unassembled WGS sequence"/>
</dbReference>
<dbReference type="SUPFAM" id="SSF50800">
    <property type="entry name" value="PK beta-barrel domain-like"/>
    <property type="match status" value="1"/>
</dbReference>